<dbReference type="PANTHER" id="PTHR38436">
    <property type="entry name" value="POLYKETIDE CYCLASE SNOAL-LIKE DOMAIN"/>
    <property type="match status" value="1"/>
</dbReference>
<gene>
    <name evidence="1" type="ORF">SAMN05216167_12527</name>
</gene>
<dbReference type="Pfam" id="PF07366">
    <property type="entry name" value="SnoaL"/>
    <property type="match status" value="1"/>
</dbReference>
<dbReference type="PANTHER" id="PTHR38436:SF1">
    <property type="entry name" value="ESTER CYCLASE"/>
    <property type="match status" value="1"/>
</dbReference>
<organism evidence="1 2">
    <name type="scientific">Spirosoma endophyticum</name>
    <dbReference type="NCBI Taxonomy" id="662367"/>
    <lineage>
        <taxon>Bacteria</taxon>
        <taxon>Pseudomonadati</taxon>
        <taxon>Bacteroidota</taxon>
        <taxon>Cytophagia</taxon>
        <taxon>Cytophagales</taxon>
        <taxon>Cytophagaceae</taxon>
        <taxon>Spirosoma</taxon>
    </lineage>
</organism>
<protein>
    <submittedName>
        <fullName evidence="1">SnoaL-like polyketide cyclase</fullName>
    </submittedName>
</protein>
<keyword evidence="2" id="KW-1185">Reference proteome</keyword>
<reference evidence="1 2" key="1">
    <citation type="submission" date="2016-10" db="EMBL/GenBank/DDBJ databases">
        <authorList>
            <person name="de Groot N.N."/>
        </authorList>
    </citation>
    <scope>NUCLEOTIDE SEQUENCE [LARGE SCALE GENOMIC DNA]</scope>
    <source>
        <strain evidence="1 2">DSM 26130</strain>
    </source>
</reference>
<dbReference type="SUPFAM" id="SSF54427">
    <property type="entry name" value="NTF2-like"/>
    <property type="match status" value="1"/>
</dbReference>
<evidence type="ECO:0000313" key="2">
    <source>
        <dbReference type="Proteomes" id="UP000198598"/>
    </source>
</evidence>
<name>A0A1I2FAV3_9BACT</name>
<sequence length="144" mass="16234">MSIHQTKQLVADFIEAIWNQQQFEKLDLYLHPDYVDHSLPIALSPDGKGLQNWIQATSQSFLHQTFIDDQVTEASKTILKITMQMTHVGIWRGIKPTGAQVSTMGYRFYRVADGKIIDHWAAIDGTAVENQLKHQAGSGCKIPN</sequence>
<dbReference type="InterPro" id="IPR032710">
    <property type="entry name" value="NTF2-like_dom_sf"/>
</dbReference>
<dbReference type="InterPro" id="IPR009959">
    <property type="entry name" value="Cyclase_SnoaL-like"/>
</dbReference>
<dbReference type="AlphaFoldDB" id="A0A1I2FAV3"/>
<dbReference type="EMBL" id="FOLQ01000025">
    <property type="protein sequence ID" value="SFF02512.1"/>
    <property type="molecule type" value="Genomic_DNA"/>
</dbReference>
<dbReference type="Proteomes" id="UP000198598">
    <property type="component" value="Unassembled WGS sequence"/>
</dbReference>
<dbReference type="Gene3D" id="3.10.450.50">
    <property type="match status" value="1"/>
</dbReference>
<dbReference type="OrthoDB" id="4774596at2"/>
<dbReference type="GO" id="GO:0030638">
    <property type="term" value="P:polyketide metabolic process"/>
    <property type="evidence" value="ECO:0007669"/>
    <property type="project" value="InterPro"/>
</dbReference>
<dbReference type="STRING" id="662367.SAMN05216167_12527"/>
<evidence type="ECO:0000313" key="1">
    <source>
        <dbReference type="EMBL" id="SFF02512.1"/>
    </source>
</evidence>
<accession>A0A1I2FAV3</accession>
<proteinExistence type="predicted"/>
<dbReference type="RefSeq" id="WP_093833698.1">
    <property type="nucleotide sequence ID" value="NZ_FOLQ01000025.1"/>
</dbReference>